<dbReference type="Pfam" id="PF04616">
    <property type="entry name" value="Glyco_hydro_43"/>
    <property type="match status" value="1"/>
</dbReference>
<evidence type="ECO:0000256" key="2">
    <source>
        <dbReference type="ARBA" id="ARBA00022729"/>
    </source>
</evidence>
<evidence type="ECO:0000313" key="9">
    <source>
        <dbReference type="EMBL" id="KAA8482908.1"/>
    </source>
</evidence>
<comment type="similarity">
    <text evidence="1 7">Belongs to the glycosyl hydrolase 43 family.</text>
</comment>
<organism evidence="9 10">
    <name type="scientific">Arcticibacter tournemirensis</name>
    <dbReference type="NCBI Taxonomy" id="699437"/>
    <lineage>
        <taxon>Bacteria</taxon>
        <taxon>Pseudomonadati</taxon>
        <taxon>Bacteroidota</taxon>
        <taxon>Sphingobacteriia</taxon>
        <taxon>Sphingobacteriales</taxon>
        <taxon>Sphingobacteriaceae</taxon>
        <taxon>Arcticibacter</taxon>
    </lineage>
</organism>
<keyword evidence="2 8" id="KW-0732">Signal</keyword>
<feature type="signal peptide" evidence="8">
    <location>
        <begin position="1"/>
        <end position="27"/>
    </location>
</feature>
<sequence length="372" mass="41239">MYFAIYMKRILLILSVASIALFTPSCKKNNTDDTINKVDPPVQQAKSFKNPLIDGADPFVAQKDGYYYFLSTRGGDIAIAKTRAMSQLATAANKVVWTPAQNTEYSADIWAPELHFLAGKWYIYFAASQSGVDNSNRMFVLENGNADPTQGTWTFKGKIFDATNDQWAVDGSILTIGDKNYLIWSGWESVSERFKQLIYIAPMSNPWTLSGPRVPISSPTNVWEKYEPSSMGIGVNEGPIALQRDANSPMFVIFSASRYTSDNYCLAQIQLKTGGNPLIAADWINKKQVFVRNDNAAVYGPGHNGFFTSSKTDDKGVIQTENWFIYHARSVPNQPNGARTSRMQKLTWNTDGSPNFGSAIGTNVDIPKPIGE</sequence>
<evidence type="ECO:0000256" key="7">
    <source>
        <dbReference type="RuleBase" id="RU361187"/>
    </source>
</evidence>
<feature type="site" description="Important for catalytic activity, responsible for pKa modulation of the active site Glu and correct orientation of both the proton donor and substrate" evidence="6">
    <location>
        <position position="170"/>
    </location>
</feature>
<dbReference type="CDD" id="cd18820">
    <property type="entry name" value="GH43_LbAraf43-like"/>
    <property type="match status" value="1"/>
</dbReference>
<dbReference type="InterPro" id="IPR023296">
    <property type="entry name" value="Glyco_hydro_beta-prop_sf"/>
</dbReference>
<gene>
    <name evidence="9" type="ORF">F1649_10510</name>
</gene>
<dbReference type="PANTHER" id="PTHR43817">
    <property type="entry name" value="GLYCOSYL HYDROLASE"/>
    <property type="match status" value="1"/>
</dbReference>
<feature type="chain" id="PRO_5024400568" evidence="8">
    <location>
        <begin position="28"/>
        <end position="372"/>
    </location>
</feature>
<dbReference type="SUPFAM" id="SSF75005">
    <property type="entry name" value="Arabinanase/levansucrase/invertase"/>
    <property type="match status" value="1"/>
</dbReference>
<feature type="active site" description="Proton donor" evidence="5">
    <location>
        <position position="237"/>
    </location>
</feature>
<keyword evidence="10" id="KW-1185">Reference proteome</keyword>
<evidence type="ECO:0000256" key="6">
    <source>
        <dbReference type="PIRSR" id="PIRSR606710-2"/>
    </source>
</evidence>
<dbReference type="Proteomes" id="UP000322918">
    <property type="component" value="Unassembled WGS sequence"/>
</dbReference>
<dbReference type="Gene3D" id="2.115.10.20">
    <property type="entry name" value="Glycosyl hydrolase domain, family 43"/>
    <property type="match status" value="1"/>
</dbReference>
<proteinExistence type="inferred from homology"/>
<dbReference type="GO" id="GO:0004553">
    <property type="term" value="F:hydrolase activity, hydrolyzing O-glycosyl compounds"/>
    <property type="evidence" value="ECO:0007669"/>
    <property type="project" value="InterPro"/>
</dbReference>
<dbReference type="AlphaFoldDB" id="A0A5M9HCD7"/>
<reference evidence="9 10" key="1">
    <citation type="submission" date="2019-09" db="EMBL/GenBank/DDBJ databases">
        <title>Pararcticibacter amylolyticus gen. nov., sp. nov., isolated from a rottenly hemp rope, and reclassification of Pedobacter tournemirensis as Pararcticibacter tournemirensis comb. nov.</title>
        <authorList>
            <person name="Cai Y."/>
        </authorList>
    </citation>
    <scope>NUCLEOTIDE SEQUENCE [LARGE SCALE GENOMIC DNA]</scope>
    <source>
        <strain evidence="9 10">TF5-37.2-LB10</strain>
    </source>
</reference>
<keyword evidence="3 7" id="KW-0378">Hydrolase</keyword>
<dbReference type="InterPro" id="IPR006710">
    <property type="entry name" value="Glyco_hydro_43"/>
</dbReference>
<accession>A0A5M9HCD7</accession>
<dbReference type="PANTHER" id="PTHR43817:SF1">
    <property type="entry name" value="HYDROLASE, FAMILY 43, PUTATIVE (AFU_ORTHOLOGUE AFUA_3G01660)-RELATED"/>
    <property type="match status" value="1"/>
</dbReference>
<evidence type="ECO:0000256" key="3">
    <source>
        <dbReference type="ARBA" id="ARBA00022801"/>
    </source>
</evidence>
<dbReference type="EMBL" id="VWNE01000014">
    <property type="protein sequence ID" value="KAA8482908.1"/>
    <property type="molecule type" value="Genomic_DNA"/>
</dbReference>
<evidence type="ECO:0000256" key="1">
    <source>
        <dbReference type="ARBA" id="ARBA00009865"/>
    </source>
</evidence>
<evidence type="ECO:0000256" key="5">
    <source>
        <dbReference type="PIRSR" id="PIRSR606710-1"/>
    </source>
</evidence>
<evidence type="ECO:0000313" key="10">
    <source>
        <dbReference type="Proteomes" id="UP000322918"/>
    </source>
</evidence>
<dbReference type="OrthoDB" id="177947at2"/>
<keyword evidence="4 7" id="KW-0326">Glycosidase</keyword>
<evidence type="ECO:0000256" key="8">
    <source>
        <dbReference type="SAM" id="SignalP"/>
    </source>
</evidence>
<evidence type="ECO:0000256" key="4">
    <source>
        <dbReference type="ARBA" id="ARBA00023295"/>
    </source>
</evidence>
<dbReference type="GO" id="GO:0005975">
    <property type="term" value="P:carbohydrate metabolic process"/>
    <property type="evidence" value="ECO:0007669"/>
    <property type="project" value="InterPro"/>
</dbReference>
<protein>
    <submittedName>
        <fullName evidence="9">Family 43 glycosylhydrolase</fullName>
    </submittedName>
</protein>
<comment type="caution">
    <text evidence="9">The sequence shown here is derived from an EMBL/GenBank/DDBJ whole genome shotgun (WGS) entry which is preliminary data.</text>
</comment>
<name>A0A5M9HCD7_9SPHI</name>
<feature type="active site" description="Proton acceptor" evidence="5">
    <location>
        <position position="57"/>
    </location>
</feature>